<dbReference type="PANTHER" id="PTHR43709">
    <property type="entry name" value="ACONITATE ISOMERASE-RELATED"/>
    <property type="match status" value="1"/>
</dbReference>
<dbReference type="AlphaFoldDB" id="A0A7W9TVG0"/>
<comment type="similarity">
    <text evidence="1">Belongs to the PrpF family.</text>
</comment>
<evidence type="ECO:0000256" key="2">
    <source>
        <dbReference type="ARBA" id="ARBA00023235"/>
    </source>
</evidence>
<dbReference type="Proteomes" id="UP000571554">
    <property type="component" value="Unassembled WGS sequence"/>
</dbReference>
<dbReference type="InterPro" id="IPR007400">
    <property type="entry name" value="PrpF-like"/>
</dbReference>
<gene>
    <name evidence="3" type="ORF">F4827_002017</name>
</gene>
<accession>A0A7W9TVG0</accession>
<dbReference type="Pfam" id="PF04303">
    <property type="entry name" value="PrpF"/>
    <property type="match status" value="1"/>
</dbReference>
<proteinExistence type="inferred from homology"/>
<name>A0A7W9TVG0_9BURK</name>
<keyword evidence="4" id="KW-1185">Reference proteome</keyword>
<dbReference type="EC" id="5.3.2.8" evidence="3"/>
<evidence type="ECO:0000256" key="1">
    <source>
        <dbReference type="ARBA" id="ARBA00007673"/>
    </source>
</evidence>
<protein>
    <submittedName>
        <fullName evidence="3">4-oxalomesaconate tautomerase</fullName>
        <ecNumber evidence="3">5.3.2.8</ecNumber>
    </submittedName>
</protein>
<evidence type="ECO:0000313" key="4">
    <source>
        <dbReference type="Proteomes" id="UP000571554"/>
    </source>
</evidence>
<dbReference type="Gene3D" id="3.10.310.10">
    <property type="entry name" value="Diaminopimelate Epimerase, Chain A, domain 1"/>
    <property type="match status" value="2"/>
</dbReference>
<dbReference type="PANTHER" id="PTHR43709:SF3">
    <property type="entry name" value="ISOMERASE YBHH-RELATED"/>
    <property type="match status" value="1"/>
</dbReference>
<keyword evidence="2 3" id="KW-0413">Isomerase</keyword>
<dbReference type="GO" id="GO:0016853">
    <property type="term" value="F:isomerase activity"/>
    <property type="evidence" value="ECO:0007669"/>
    <property type="project" value="UniProtKB-KW"/>
</dbReference>
<dbReference type="InterPro" id="IPR047687">
    <property type="entry name" value="OMA_tautomer-like"/>
</dbReference>
<dbReference type="SUPFAM" id="SSF54506">
    <property type="entry name" value="Diaminopimelate epimerase-like"/>
    <property type="match status" value="2"/>
</dbReference>
<evidence type="ECO:0000313" key="3">
    <source>
        <dbReference type="EMBL" id="MBB6102168.1"/>
    </source>
</evidence>
<comment type="caution">
    <text evidence="3">The sequence shown here is derived from an EMBL/GenBank/DDBJ whole genome shotgun (WGS) entry which is preliminary data.</text>
</comment>
<sequence>MSTSNHDAPVHAQTQTRVRCMLMRGGTSKGAYFLAADLPADPALRDRVLLAVMGSPDPRQIDGIGGADPLTSKVAIVSPSTRDDAEVDYLFAQVVVNEARVDYGQNCGNLLAGVGPFAIERALVEASDGVTPVAIHMVNTGQIAVANVPTPARLVQYEGDTRIDGVPGTAAPIALVFRDTAGSTCGALLPTGNLKDTVQGVDVTCIDNGMPLVLMRAADLGRTGYETREQLDADEDLKARIEAIRLEIGPRMNLGDVRERTVPKMCLVAAPRDGGTISTRSFIPHRCHASIGVLGAVSVASAAALPGTVCDGIASFDSASQGGDTERIGVEHPTGEFTVELTLARDGGKVDIIGAALLRTARWLFDGVVAIPPSVWAAS</sequence>
<dbReference type="EMBL" id="JACHBW010000005">
    <property type="protein sequence ID" value="MBB6102168.1"/>
    <property type="molecule type" value="Genomic_DNA"/>
</dbReference>
<reference evidence="3 4" key="1">
    <citation type="submission" date="2020-08" db="EMBL/GenBank/DDBJ databases">
        <title>Above-ground endophytic microbial communities from plants in different locations in the United States.</title>
        <authorList>
            <person name="Frank C."/>
        </authorList>
    </citation>
    <scope>NUCLEOTIDE SEQUENCE [LARGE SCALE GENOMIC DNA]</scope>
    <source>
        <strain evidence="3 4">WP4_2_2</strain>
    </source>
</reference>
<dbReference type="NCBIfam" id="NF033377">
    <property type="entry name" value="OMA_tautomer"/>
    <property type="match status" value="1"/>
</dbReference>
<organism evidence="3 4">
    <name type="scientific">Paraburkholderia bannensis</name>
    <dbReference type="NCBI Taxonomy" id="765414"/>
    <lineage>
        <taxon>Bacteria</taxon>
        <taxon>Pseudomonadati</taxon>
        <taxon>Pseudomonadota</taxon>
        <taxon>Betaproteobacteria</taxon>
        <taxon>Burkholderiales</taxon>
        <taxon>Burkholderiaceae</taxon>
        <taxon>Paraburkholderia</taxon>
    </lineage>
</organism>